<dbReference type="GO" id="GO:0052689">
    <property type="term" value="F:carboxylic ester hydrolase activity"/>
    <property type="evidence" value="ECO:0007669"/>
    <property type="project" value="UniProtKB-KW"/>
</dbReference>
<keyword evidence="5" id="KW-0378">Hydrolase</keyword>
<keyword evidence="4" id="KW-0732">Signal</keyword>
<protein>
    <submittedName>
        <fullName evidence="8">Putative Tannase and feruloyl esterase family protein</fullName>
    </submittedName>
</protein>
<dbReference type="PANTHER" id="PTHR33938">
    <property type="entry name" value="FERULOYL ESTERASE B-RELATED"/>
    <property type="match status" value="1"/>
</dbReference>
<evidence type="ECO:0000256" key="7">
    <source>
        <dbReference type="ARBA" id="ARBA00023157"/>
    </source>
</evidence>
<comment type="similarity">
    <text evidence="1">Belongs to the tannase family.</text>
</comment>
<evidence type="ECO:0000256" key="5">
    <source>
        <dbReference type="ARBA" id="ARBA00022801"/>
    </source>
</evidence>
<accession>A0A2P2C7J4</accession>
<dbReference type="Gene3D" id="3.40.50.1820">
    <property type="entry name" value="alpha/beta hydrolase"/>
    <property type="match status" value="1"/>
</dbReference>
<name>A0A2P2C7J4_9ZZZZ</name>
<dbReference type="PANTHER" id="PTHR33938:SF8">
    <property type="entry name" value="CARBOXYLIC ESTER HYDROLASE"/>
    <property type="match status" value="1"/>
</dbReference>
<dbReference type="SUPFAM" id="SSF53474">
    <property type="entry name" value="alpha/beta-Hydrolases"/>
    <property type="match status" value="1"/>
</dbReference>
<proteinExistence type="inferred from homology"/>
<dbReference type="Pfam" id="PF07519">
    <property type="entry name" value="Tannase"/>
    <property type="match status" value="1"/>
</dbReference>
<keyword evidence="6" id="KW-0106">Calcium</keyword>
<dbReference type="InterPro" id="IPR011118">
    <property type="entry name" value="Tannase/feruloyl_esterase"/>
</dbReference>
<organism evidence="8">
    <name type="scientific">metagenome</name>
    <dbReference type="NCBI Taxonomy" id="256318"/>
    <lineage>
        <taxon>unclassified sequences</taxon>
        <taxon>metagenomes</taxon>
    </lineage>
</organism>
<keyword evidence="7" id="KW-1015">Disulfide bond</keyword>
<dbReference type="EMBL" id="CZKA01000030">
    <property type="protein sequence ID" value="CUR56792.1"/>
    <property type="molecule type" value="Genomic_DNA"/>
</dbReference>
<keyword evidence="3" id="KW-0479">Metal-binding</keyword>
<keyword evidence="2" id="KW-0719">Serine esterase</keyword>
<evidence type="ECO:0000256" key="2">
    <source>
        <dbReference type="ARBA" id="ARBA00022487"/>
    </source>
</evidence>
<evidence type="ECO:0000256" key="3">
    <source>
        <dbReference type="ARBA" id="ARBA00022723"/>
    </source>
</evidence>
<evidence type="ECO:0000313" key="8">
    <source>
        <dbReference type="EMBL" id="CUR56792.1"/>
    </source>
</evidence>
<evidence type="ECO:0000256" key="1">
    <source>
        <dbReference type="ARBA" id="ARBA00006249"/>
    </source>
</evidence>
<sequence>MTEISPAVELELTRWVHLEEVPRREDLVDRCARDKVAEALAHLSNVEAMEVRFVDGDYESPDGLIEGLPEFFEVLLHVHNPGGHVAHVRVWLPLRWNGRFLGITGTGNRTVPAWNLAPYLRIATSPHGVRNGFATACTDGGNRDEREFTWALDEATGEIDWDLIENWVHRSTREMTIAAKAVVELVYGEPPAFSYLAGSSGGGRQTLVHAQRYPDDYDGYWASDPAINWTKIDLVQLWPALVMKELDNALPAAKLEAFRAAALSAFAADHGVVDGVIMSSEYQTWDPAQLVGQETPAGAITERDAETMRMIWGGPRRRDGRFLWFGFGIDTEPWAEWGAMCTKEVDGKLVPVVQEWGVGWVASWLLRDPTWDWTTLTFEAFEELFDQSTTEYASVDGADADLAALRDSGAKLLLTHGMADEDILSRGTVDYYERVLKHLDGDEDVASWLRFFLSPGDIHSRILGHGPGLTLASGMAALMAWVEDGIAPDVIPGTAMDKESGEIILRRPICRYPQVASYLGGDPTDPASFGEG</sequence>
<reference evidence="8" key="1">
    <citation type="submission" date="2015-08" db="EMBL/GenBank/DDBJ databases">
        <authorList>
            <person name="Babu N.S."/>
            <person name="Beckwith C.J."/>
            <person name="Beseler K.G."/>
            <person name="Brison A."/>
            <person name="Carone J.V."/>
            <person name="Caskin T.P."/>
            <person name="Diamond M."/>
            <person name="Durham M.E."/>
            <person name="Foxe J.M."/>
            <person name="Go M."/>
            <person name="Henderson B.A."/>
            <person name="Jones I.B."/>
            <person name="McGettigan J.A."/>
            <person name="Micheletti S.J."/>
            <person name="Nasrallah M.E."/>
            <person name="Ortiz D."/>
            <person name="Piller C.R."/>
            <person name="Privatt S.R."/>
            <person name="Schneider S.L."/>
            <person name="Sharp S."/>
            <person name="Smith T.C."/>
            <person name="Stanton J.D."/>
            <person name="Ullery H.E."/>
            <person name="Wilson R.J."/>
            <person name="Serrano M.G."/>
            <person name="Buck G."/>
            <person name="Lee V."/>
            <person name="Wang Y."/>
            <person name="Carvalho R."/>
            <person name="Voegtly L."/>
            <person name="Shi R."/>
            <person name="Duckworth R."/>
            <person name="Johnson A."/>
            <person name="Loviza R."/>
            <person name="Walstead R."/>
            <person name="Shah Z."/>
            <person name="Kiflezghi M."/>
            <person name="Wade K."/>
            <person name="Ball S.L."/>
            <person name="Bradley K.W."/>
            <person name="Asai D.J."/>
            <person name="Bowman C.A."/>
            <person name="Russell D.A."/>
            <person name="Pope W.H."/>
            <person name="Jacobs-Sera D."/>
            <person name="Hendrix R.W."/>
            <person name="Hatfull G.F."/>
        </authorList>
    </citation>
    <scope>NUCLEOTIDE SEQUENCE</scope>
</reference>
<gene>
    <name evidence="8" type="ORF">NOCA2360059</name>
</gene>
<evidence type="ECO:0000256" key="4">
    <source>
        <dbReference type="ARBA" id="ARBA00022729"/>
    </source>
</evidence>
<evidence type="ECO:0000256" key="6">
    <source>
        <dbReference type="ARBA" id="ARBA00022837"/>
    </source>
</evidence>
<dbReference type="InterPro" id="IPR029058">
    <property type="entry name" value="AB_hydrolase_fold"/>
</dbReference>
<dbReference type="AlphaFoldDB" id="A0A2P2C7J4"/>
<dbReference type="GO" id="GO:0046872">
    <property type="term" value="F:metal ion binding"/>
    <property type="evidence" value="ECO:0007669"/>
    <property type="project" value="UniProtKB-KW"/>
</dbReference>